<dbReference type="EMBL" id="CAFBOR010000025">
    <property type="protein sequence ID" value="CAB4980040.1"/>
    <property type="molecule type" value="Genomic_DNA"/>
</dbReference>
<dbReference type="GO" id="GO:0005829">
    <property type="term" value="C:cytosol"/>
    <property type="evidence" value="ECO:0007669"/>
    <property type="project" value="TreeGrafter"/>
</dbReference>
<dbReference type="InterPro" id="IPR052019">
    <property type="entry name" value="F420H2_bilvrd_red/Heme_oxyg"/>
</dbReference>
<dbReference type="SUPFAM" id="SSF50475">
    <property type="entry name" value="FMN-binding split barrel"/>
    <property type="match status" value="1"/>
</dbReference>
<dbReference type="GO" id="GO:0070967">
    <property type="term" value="F:coenzyme F420 binding"/>
    <property type="evidence" value="ECO:0007669"/>
    <property type="project" value="TreeGrafter"/>
</dbReference>
<dbReference type="NCBIfam" id="TIGR03618">
    <property type="entry name" value="Rv1155_F420"/>
    <property type="match status" value="1"/>
</dbReference>
<organism evidence="5">
    <name type="scientific">freshwater metagenome</name>
    <dbReference type="NCBI Taxonomy" id="449393"/>
    <lineage>
        <taxon>unclassified sequences</taxon>
        <taxon>metagenomes</taxon>
        <taxon>ecological metagenomes</taxon>
    </lineage>
</organism>
<dbReference type="InterPro" id="IPR019920">
    <property type="entry name" value="F420-binding_dom_put"/>
</dbReference>
<dbReference type="PANTHER" id="PTHR35176:SF6">
    <property type="entry name" value="HEME OXYGENASE HI_0854-RELATED"/>
    <property type="match status" value="1"/>
</dbReference>
<dbReference type="InterPro" id="IPR011576">
    <property type="entry name" value="Pyridox_Oxase_N"/>
</dbReference>
<accession>A0A6J7MFT4</accession>
<evidence type="ECO:0000313" key="6">
    <source>
        <dbReference type="EMBL" id="CAB5002027.1"/>
    </source>
</evidence>
<evidence type="ECO:0000313" key="3">
    <source>
        <dbReference type="EMBL" id="CAB4657040.1"/>
    </source>
</evidence>
<sequence length="153" mass="17104">MSRRDIIRMTEAEVESYLTSGRDLQVASINADGTPHLVTMWFALVDGDLCFWTYGRSQKIVNLQRDPRVTVLVADGDVYEQLRGVSVAGTATVIEDRDEVNAIGEAVFEKYWMPITDEAVREGVHAMGAKRLGVRISLDKVVSWDHSKLEGAY</sequence>
<gene>
    <name evidence="3" type="ORF">UFOPK2242_00739</name>
    <name evidence="4" type="ORF">UFOPK2996_00367</name>
    <name evidence="5" type="ORF">UFOPK3974_00305</name>
    <name evidence="6" type="ORF">UFOPK4071_00188</name>
</gene>
<feature type="domain" description="Pyridoxamine 5'-phosphate oxidase N-terminal" evidence="2">
    <location>
        <begin position="13"/>
        <end position="111"/>
    </location>
</feature>
<evidence type="ECO:0000313" key="5">
    <source>
        <dbReference type="EMBL" id="CAB4980040.1"/>
    </source>
</evidence>
<keyword evidence="1" id="KW-0560">Oxidoreductase</keyword>
<name>A0A6J7MFT4_9ZZZZ</name>
<evidence type="ECO:0000313" key="4">
    <source>
        <dbReference type="EMBL" id="CAB4790161.1"/>
    </source>
</evidence>
<dbReference type="PANTHER" id="PTHR35176">
    <property type="entry name" value="HEME OXYGENASE HI_0854-RELATED"/>
    <property type="match status" value="1"/>
</dbReference>
<evidence type="ECO:0000256" key="1">
    <source>
        <dbReference type="ARBA" id="ARBA00023002"/>
    </source>
</evidence>
<evidence type="ECO:0000259" key="2">
    <source>
        <dbReference type="Pfam" id="PF01243"/>
    </source>
</evidence>
<proteinExistence type="predicted"/>
<dbReference type="EMBL" id="CAEZWM010000077">
    <property type="protein sequence ID" value="CAB4657040.1"/>
    <property type="molecule type" value="Genomic_DNA"/>
</dbReference>
<protein>
    <submittedName>
        <fullName evidence="5">Unannotated protein</fullName>
    </submittedName>
</protein>
<dbReference type="EMBL" id="CAFAAH010000029">
    <property type="protein sequence ID" value="CAB4790161.1"/>
    <property type="molecule type" value="Genomic_DNA"/>
</dbReference>
<dbReference type="GO" id="GO:0016627">
    <property type="term" value="F:oxidoreductase activity, acting on the CH-CH group of donors"/>
    <property type="evidence" value="ECO:0007669"/>
    <property type="project" value="TreeGrafter"/>
</dbReference>
<dbReference type="InterPro" id="IPR012349">
    <property type="entry name" value="Split_barrel_FMN-bd"/>
</dbReference>
<dbReference type="Gene3D" id="2.30.110.10">
    <property type="entry name" value="Electron Transport, Fmn-binding Protein, Chain A"/>
    <property type="match status" value="1"/>
</dbReference>
<dbReference type="EMBL" id="CAFBPF010000012">
    <property type="protein sequence ID" value="CAB5002027.1"/>
    <property type="molecule type" value="Genomic_DNA"/>
</dbReference>
<dbReference type="Pfam" id="PF01243">
    <property type="entry name" value="PNPOx_N"/>
    <property type="match status" value="1"/>
</dbReference>
<dbReference type="AlphaFoldDB" id="A0A6J7MFT4"/>
<reference evidence="5" key="1">
    <citation type="submission" date="2020-05" db="EMBL/GenBank/DDBJ databases">
        <authorList>
            <person name="Chiriac C."/>
            <person name="Salcher M."/>
            <person name="Ghai R."/>
            <person name="Kavagutti S V."/>
        </authorList>
    </citation>
    <scope>NUCLEOTIDE SEQUENCE</scope>
</reference>